<organism evidence="1 2">
    <name type="scientific">Malus domestica</name>
    <name type="common">Apple</name>
    <name type="synonym">Pyrus malus</name>
    <dbReference type="NCBI Taxonomy" id="3750"/>
    <lineage>
        <taxon>Eukaryota</taxon>
        <taxon>Viridiplantae</taxon>
        <taxon>Streptophyta</taxon>
        <taxon>Embryophyta</taxon>
        <taxon>Tracheophyta</taxon>
        <taxon>Spermatophyta</taxon>
        <taxon>Magnoliopsida</taxon>
        <taxon>eudicotyledons</taxon>
        <taxon>Gunneridae</taxon>
        <taxon>Pentapetalae</taxon>
        <taxon>rosids</taxon>
        <taxon>fabids</taxon>
        <taxon>Rosales</taxon>
        <taxon>Rosaceae</taxon>
        <taxon>Amygdaloideae</taxon>
        <taxon>Maleae</taxon>
        <taxon>Malus</taxon>
    </lineage>
</organism>
<sequence>MVRTKLAATCRQCKPLIHEGQAWSHDIVRFEPRSRPHGFVYGNSHENFPVSHPSWECSHANSLNFGVSMEPETSELPKGLVLGRDENIHIRLTRSSLLNDVRSYNK</sequence>
<proteinExistence type="predicted"/>
<protein>
    <submittedName>
        <fullName evidence="1">Uncharacterized protein</fullName>
    </submittedName>
</protein>
<keyword evidence="2" id="KW-1185">Reference proteome</keyword>
<evidence type="ECO:0000313" key="1">
    <source>
        <dbReference type="EMBL" id="RXH86887.1"/>
    </source>
</evidence>
<accession>A0A498IX60</accession>
<reference evidence="1 2" key="1">
    <citation type="submission" date="2018-10" db="EMBL/GenBank/DDBJ databases">
        <title>A high-quality apple genome assembly.</title>
        <authorList>
            <person name="Hu J."/>
        </authorList>
    </citation>
    <scope>NUCLEOTIDE SEQUENCE [LARGE SCALE GENOMIC DNA]</scope>
    <source>
        <strain evidence="2">cv. HFTH1</strain>
        <tissue evidence="1">Young leaf</tissue>
    </source>
</reference>
<gene>
    <name evidence="1" type="ORF">DVH24_022160</name>
</gene>
<dbReference type="AlphaFoldDB" id="A0A498IX60"/>
<comment type="caution">
    <text evidence="1">The sequence shown here is derived from an EMBL/GenBank/DDBJ whole genome shotgun (WGS) entry which is preliminary data.</text>
</comment>
<evidence type="ECO:0000313" key="2">
    <source>
        <dbReference type="Proteomes" id="UP000290289"/>
    </source>
</evidence>
<dbReference type="EMBL" id="RDQH01000336">
    <property type="protein sequence ID" value="RXH86887.1"/>
    <property type="molecule type" value="Genomic_DNA"/>
</dbReference>
<name>A0A498IX60_MALDO</name>
<dbReference type="Proteomes" id="UP000290289">
    <property type="component" value="Chromosome 10"/>
</dbReference>